<dbReference type="InterPro" id="IPR012467">
    <property type="entry name" value="DUF1684"/>
</dbReference>
<dbReference type="PANTHER" id="PTHR41913:SF1">
    <property type="entry name" value="DUF1684 DOMAIN-CONTAINING PROTEIN"/>
    <property type="match status" value="1"/>
</dbReference>
<evidence type="ECO:0008006" key="3">
    <source>
        <dbReference type="Google" id="ProtNLM"/>
    </source>
</evidence>
<dbReference type="PANTHER" id="PTHR41913">
    <property type="entry name" value="DUF1684 DOMAIN-CONTAINING PROTEIN"/>
    <property type="match status" value="1"/>
</dbReference>
<sequence length="290" mass="31831">MSGAIGADASPHAQAVADYRALVQQRRTQRVALLRASSGWLSYIGSGRLSDGVHRVGNAADNDVQLPGGPAHLGMLRVDPQDGVYFEAEDGVAVRVGGRPFVAGRLNTDAAHDTETRLDLGGQEFYVVRTGNLFGWRFRDPHAAARYAFPGIDYFPIDVHWRVVAEWHPQPTPRAVVLLTSIGTPEPLVLAGSAEFVLQGHRYRLQALRDESDKRLFFPFSDRTSGRESYGGARYLFVELPQGRHIVLDFNLAQNPPCAFTPHLVCPLAPFGNLMDLAVTAGEKNYMGPR</sequence>
<accession>D2U8T5</accession>
<dbReference type="STRING" id="380358.XALC_1981"/>
<dbReference type="EMBL" id="FP565176">
    <property type="protein sequence ID" value="CBA16467.1"/>
    <property type="molecule type" value="Genomic_DNA"/>
</dbReference>
<name>D2U8T5_XANAP</name>
<organism evidence="1 2">
    <name type="scientific">Xanthomonas albilineans (strain GPE PC73 / CFBP 7063)</name>
    <dbReference type="NCBI Taxonomy" id="380358"/>
    <lineage>
        <taxon>Bacteria</taxon>
        <taxon>Pseudomonadati</taxon>
        <taxon>Pseudomonadota</taxon>
        <taxon>Gammaproteobacteria</taxon>
        <taxon>Lysobacterales</taxon>
        <taxon>Lysobacteraceae</taxon>
        <taxon>Xanthomonas</taxon>
    </lineage>
</organism>
<proteinExistence type="predicted"/>
<evidence type="ECO:0000313" key="1">
    <source>
        <dbReference type="EMBL" id="CBA16467.1"/>
    </source>
</evidence>
<protein>
    <recommendedName>
        <fullName evidence="3">DUF1684 domain-containing protein</fullName>
    </recommendedName>
</protein>
<reference evidence="1 2" key="1">
    <citation type="journal article" date="2009" name="BMC Genomics">
        <title>The complete genome sequence of Xanthomonas albilineans provides new insights into the reductive genome evolution of the xylem-limited Xanthomonadaceae.</title>
        <authorList>
            <person name="Pieretti I."/>
            <person name="Royer M."/>
            <person name="Barbe V."/>
            <person name="Carrere S."/>
            <person name="Koebnik R."/>
            <person name="Cociancich S."/>
            <person name="Couloux A."/>
            <person name="Darrasse A."/>
            <person name="Gouzy J."/>
            <person name="Jacques M.A."/>
            <person name="Lauber E."/>
            <person name="Manceau C."/>
            <person name="Mangenot S."/>
            <person name="Poussier S."/>
            <person name="Segurens B."/>
            <person name="Szurek B."/>
            <person name="Verdier V."/>
            <person name="Arlat M."/>
            <person name="Rott P."/>
        </authorList>
    </citation>
    <scope>NUCLEOTIDE SEQUENCE [LARGE SCALE GENOMIC DNA]</scope>
    <source>
        <strain evidence="2">GPE PC73 / CFBP 7063</strain>
    </source>
</reference>
<dbReference type="Pfam" id="PF07920">
    <property type="entry name" value="DUF1684"/>
    <property type="match status" value="1"/>
</dbReference>
<evidence type="ECO:0000313" key="2">
    <source>
        <dbReference type="Proteomes" id="UP000001890"/>
    </source>
</evidence>
<gene>
    <name evidence="1" type="ordered locus">XALc_1981</name>
</gene>
<dbReference type="eggNOG" id="COG3358">
    <property type="taxonomic scope" value="Bacteria"/>
</dbReference>
<dbReference type="Proteomes" id="UP000001890">
    <property type="component" value="Chromosome"/>
</dbReference>
<dbReference type="AlphaFoldDB" id="D2U8T5"/>
<keyword evidence="2" id="KW-1185">Reference proteome</keyword>
<dbReference type="KEGG" id="xal:XALC_1981"/>